<dbReference type="Pfam" id="PF01182">
    <property type="entry name" value="Glucosamine_iso"/>
    <property type="match status" value="1"/>
</dbReference>
<comment type="caution">
    <text evidence="9">The sequence shown here is derived from an EMBL/GenBank/DDBJ whole genome shotgun (WGS) entry which is preliminary data.</text>
</comment>
<feature type="domain" description="Glucosamine/galactosamine-6-phosphate isomerase" evidence="8">
    <location>
        <begin position="19"/>
        <end position="223"/>
    </location>
</feature>
<sequence>MSESHIRARDLNWRADASPQAQAVAVAGHIEAALKQAIDERGRASLALSGGRGPELFLRELEKASLDWTRVTVTLVDERWVPVEHEQSNAALILRCMPGALQRASWVPLYRGEGLEVDADTAHRVFETLLPVDVLVLGMGADGHTASLFPHMPGLAHYLSAECEPLCVPVPAEGERLARLSMTARMILTARHKLLVITGEDKRRTLNRALEEADPMSMPIEAFLSAPMDIFYSPEGAQDS</sequence>
<dbReference type="InterPro" id="IPR037171">
    <property type="entry name" value="NagB/RpiA_transferase-like"/>
</dbReference>
<evidence type="ECO:0000256" key="4">
    <source>
        <dbReference type="ARBA" id="ARBA00010662"/>
    </source>
</evidence>
<comment type="function">
    <text evidence="2 7">Hydrolysis of 6-phosphogluconolactone to 6-phosphogluconate.</text>
</comment>
<keyword evidence="10" id="KW-1185">Reference proteome</keyword>
<comment type="catalytic activity">
    <reaction evidence="1 7">
        <text>6-phospho-D-glucono-1,5-lactone + H2O = 6-phospho-D-gluconate + H(+)</text>
        <dbReference type="Rhea" id="RHEA:12556"/>
        <dbReference type="ChEBI" id="CHEBI:15377"/>
        <dbReference type="ChEBI" id="CHEBI:15378"/>
        <dbReference type="ChEBI" id="CHEBI:57955"/>
        <dbReference type="ChEBI" id="CHEBI:58759"/>
        <dbReference type="EC" id="3.1.1.31"/>
    </reaction>
</comment>
<dbReference type="Gene3D" id="3.40.50.1360">
    <property type="match status" value="1"/>
</dbReference>
<dbReference type="InterPro" id="IPR005900">
    <property type="entry name" value="6-phosphogluconolactonase_DevB"/>
</dbReference>
<dbReference type="EMBL" id="BMNN01000002">
    <property type="protein sequence ID" value="GGI98078.1"/>
    <property type="molecule type" value="Genomic_DNA"/>
</dbReference>
<dbReference type="CDD" id="cd01400">
    <property type="entry name" value="6PGL"/>
    <property type="match status" value="1"/>
</dbReference>
<evidence type="ECO:0000256" key="6">
    <source>
        <dbReference type="ARBA" id="ARBA00020337"/>
    </source>
</evidence>
<accession>A0ABQ2CQ36</accession>
<evidence type="ECO:0000259" key="8">
    <source>
        <dbReference type="Pfam" id="PF01182"/>
    </source>
</evidence>
<keyword evidence="7" id="KW-0378">Hydrolase</keyword>
<dbReference type="InterPro" id="IPR006148">
    <property type="entry name" value="Glc/Gal-6P_isomerase"/>
</dbReference>
<dbReference type="PANTHER" id="PTHR11054">
    <property type="entry name" value="6-PHOSPHOGLUCONOLACTONASE"/>
    <property type="match status" value="1"/>
</dbReference>
<name>A0ABQ2CQ36_9GAMM</name>
<evidence type="ECO:0000256" key="3">
    <source>
        <dbReference type="ARBA" id="ARBA00004961"/>
    </source>
</evidence>
<organism evidence="9 10">
    <name type="scientific">Halopseudomonas pertucinogena</name>
    <dbReference type="NCBI Taxonomy" id="86175"/>
    <lineage>
        <taxon>Bacteria</taxon>
        <taxon>Pseudomonadati</taxon>
        <taxon>Pseudomonadota</taxon>
        <taxon>Gammaproteobacteria</taxon>
        <taxon>Pseudomonadales</taxon>
        <taxon>Pseudomonadaceae</taxon>
        <taxon>Halopseudomonas</taxon>
    </lineage>
</organism>
<dbReference type="Proteomes" id="UP000633263">
    <property type="component" value="Unassembled WGS sequence"/>
</dbReference>
<evidence type="ECO:0000256" key="2">
    <source>
        <dbReference type="ARBA" id="ARBA00002681"/>
    </source>
</evidence>
<evidence type="ECO:0000256" key="5">
    <source>
        <dbReference type="ARBA" id="ARBA00013198"/>
    </source>
</evidence>
<protein>
    <recommendedName>
        <fullName evidence="6 7">6-phosphogluconolactonase</fullName>
        <shortName evidence="7">6PGL</shortName>
        <ecNumber evidence="5 7">3.1.1.31</ecNumber>
    </recommendedName>
</protein>
<gene>
    <name evidence="7 9" type="primary">pgl</name>
    <name evidence="9" type="ORF">GCM10009083_13400</name>
</gene>
<evidence type="ECO:0000313" key="10">
    <source>
        <dbReference type="Proteomes" id="UP000633263"/>
    </source>
</evidence>
<evidence type="ECO:0000256" key="7">
    <source>
        <dbReference type="RuleBase" id="RU365095"/>
    </source>
</evidence>
<comment type="pathway">
    <text evidence="3 7">Carbohydrate degradation; pentose phosphate pathway; D-ribulose 5-phosphate from D-glucose 6-phosphate (oxidative stage): step 2/3.</text>
</comment>
<dbReference type="RefSeq" id="WP_188635844.1">
    <property type="nucleotide sequence ID" value="NZ_BMNN01000002.1"/>
</dbReference>
<evidence type="ECO:0000313" key="9">
    <source>
        <dbReference type="EMBL" id="GGI98078.1"/>
    </source>
</evidence>
<dbReference type="SUPFAM" id="SSF100950">
    <property type="entry name" value="NagB/RpiA/CoA transferase-like"/>
    <property type="match status" value="1"/>
</dbReference>
<dbReference type="NCBIfam" id="TIGR01198">
    <property type="entry name" value="pgl"/>
    <property type="match status" value="1"/>
</dbReference>
<dbReference type="EC" id="3.1.1.31" evidence="5 7"/>
<dbReference type="InterPro" id="IPR039104">
    <property type="entry name" value="6PGL"/>
</dbReference>
<comment type="similarity">
    <text evidence="4 7">Belongs to the glucosamine/galactosamine-6-phosphate isomerase family. 6-phosphogluconolactonase subfamily.</text>
</comment>
<evidence type="ECO:0000256" key="1">
    <source>
        <dbReference type="ARBA" id="ARBA00000832"/>
    </source>
</evidence>
<proteinExistence type="inferred from homology"/>
<reference evidence="10" key="1">
    <citation type="journal article" date="2019" name="Int. J. Syst. Evol. Microbiol.">
        <title>The Global Catalogue of Microorganisms (GCM) 10K type strain sequencing project: providing services to taxonomists for standard genome sequencing and annotation.</title>
        <authorList>
            <consortium name="The Broad Institute Genomics Platform"/>
            <consortium name="The Broad Institute Genome Sequencing Center for Infectious Disease"/>
            <person name="Wu L."/>
            <person name="Ma J."/>
        </authorList>
    </citation>
    <scope>NUCLEOTIDE SEQUENCE [LARGE SCALE GENOMIC DNA]</scope>
    <source>
        <strain evidence="10">JCM 11590</strain>
    </source>
</reference>
<dbReference type="PANTHER" id="PTHR11054:SF0">
    <property type="entry name" value="6-PHOSPHOGLUCONOLACTONASE"/>
    <property type="match status" value="1"/>
</dbReference>